<comment type="caution">
    <text evidence="1">The sequence shown here is derived from an EMBL/GenBank/DDBJ whole genome shotgun (WGS) entry which is preliminary data.</text>
</comment>
<proteinExistence type="predicted"/>
<gene>
    <name evidence="1" type="ORF">L195_g049240</name>
</gene>
<accession>A0A2K3JNN4</accession>
<evidence type="ECO:0008006" key="3">
    <source>
        <dbReference type="Google" id="ProtNLM"/>
    </source>
</evidence>
<protein>
    <recommendedName>
        <fullName evidence="3">Reverse transcriptase zinc-binding domain-containing protein</fullName>
    </recommendedName>
</protein>
<dbReference type="AlphaFoldDB" id="A0A2K3JNN4"/>
<reference evidence="1 2" key="2">
    <citation type="journal article" date="2017" name="Front. Plant Sci.">
        <title>Gene Classification and Mining of Molecular Markers Useful in Red Clover (Trifolium pratense) Breeding.</title>
        <authorList>
            <person name="Istvanek J."/>
            <person name="Dluhosova J."/>
            <person name="Dluhos P."/>
            <person name="Patkova L."/>
            <person name="Nedelnik J."/>
            <person name="Repkova J."/>
        </authorList>
    </citation>
    <scope>NUCLEOTIDE SEQUENCE [LARGE SCALE GENOMIC DNA]</scope>
    <source>
        <strain evidence="2">cv. Tatra</strain>
        <tissue evidence="1">Young leaves</tissue>
    </source>
</reference>
<evidence type="ECO:0000313" key="2">
    <source>
        <dbReference type="Proteomes" id="UP000236291"/>
    </source>
</evidence>
<reference evidence="1 2" key="1">
    <citation type="journal article" date="2014" name="Am. J. Bot.">
        <title>Genome assembly and annotation for red clover (Trifolium pratense; Fabaceae).</title>
        <authorList>
            <person name="Istvanek J."/>
            <person name="Jaros M."/>
            <person name="Krenek A."/>
            <person name="Repkova J."/>
        </authorList>
    </citation>
    <scope>NUCLEOTIDE SEQUENCE [LARGE SCALE GENOMIC DNA]</scope>
    <source>
        <strain evidence="2">cv. Tatra</strain>
        <tissue evidence="1">Young leaves</tissue>
    </source>
</reference>
<organism evidence="1 2">
    <name type="scientific">Trifolium pratense</name>
    <name type="common">Red clover</name>
    <dbReference type="NCBI Taxonomy" id="57577"/>
    <lineage>
        <taxon>Eukaryota</taxon>
        <taxon>Viridiplantae</taxon>
        <taxon>Streptophyta</taxon>
        <taxon>Embryophyta</taxon>
        <taxon>Tracheophyta</taxon>
        <taxon>Spermatophyta</taxon>
        <taxon>Magnoliopsida</taxon>
        <taxon>eudicotyledons</taxon>
        <taxon>Gunneridae</taxon>
        <taxon>Pentapetalae</taxon>
        <taxon>rosids</taxon>
        <taxon>fabids</taxon>
        <taxon>Fabales</taxon>
        <taxon>Fabaceae</taxon>
        <taxon>Papilionoideae</taxon>
        <taxon>50 kb inversion clade</taxon>
        <taxon>NPAAA clade</taxon>
        <taxon>Hologalegina</taxon>
        <taxon>IRL clade</taxon>
        <taxon>Trifolieae</taxon>
        <taxon>Trifolium</taxon>
    </lineage>
</organism>
<evidence type="ECO:0000313" key="1">
    <source>
        <dbReference type="EMBL" id="PNX55610.1"/>
    </source>
</evidence>
<name>A0A2K3JNN4_TRIPR</name>
<dbReference type="Proteomes" id="UP000236291">
    <property type="component" value="Unassembled WGS sequence"/>
</dbReference>
<dbReference type="EMBL" id="ASHM01072172">
    <property type="protein sequence ID" value="PNX55610.1"/>
    <property type="molecule type" value="Genomic_DNA"/>
</dbReference>
<feature type="non-terminal residue" evidence="1">
    <location>
        <position position="72"/>
    </location>
</feature>
<sequence>MEELIRERCAILQHVFCRSWLVRCAYQLLSHVVPSMMYEDKEVIWNKVVPLKMSTFAWRLLNQWQSQDLGSG</sequence>